<organism evidence="1 2">
    <name type="scientific">Trifolium medium</name>
    <dbReference type="NCBI Taxonomy" id="97028"/>
    <lineage>
        <taxon>Eukaryota</taxon>
        <taxon>Viridiplantae</taxon>
        <taxon>Streptophyta</taxon>
        <taxon>Embryophyta</taxon>
        <taxon>Tracheophyta</taxon>
        <taxon>Spermatophyta</taxon>
        <taxon>Magnoliopsida</taxon>
        <taxon>eudicotyledons</taxon>
        <taxon>Gunneridae</taxon>
        <taxon>Pentapetalae</taxon>
        <taxon>rosids</taxon>
        <taxon>fabids</taxon>
        <taxon>Fabales</taxon>
        <taxon>Fabaceae</taxon>
        <taxon>Papilionoideae</taxon>
        <taxon>50 kb inversion clade</taxon>
        <taxon>NPAAA clade</taxon>
        <taxon>Hologalegina</taxon>
        <taxon>IRL clade</taxon>
        <taxon>Trifolieae</taxon>
        <taxon>Trifolium</taxon>
    </lineage>
</organism>
<sequence>VLTSGVCSSSEYLVVVMCFLLMSDVVPEGE</sequence>
<name>A0A392RLC2_9FABA</name>
<comment type="caution">
    <text evidence="1">The sequence shown here is derived from an EMBL/GenBank/DDBJ whole genome shotgun (WGS) entry which is preliminary data.</text>
</comment>
<proteinExistence type="predicted"/>
<keyword evidence="2" id="KW-1185">Reference proteome</keyword>
<protein>
    <submittedName>
        <fullName evidence="1">Uncharacterized protein</fullName>
    </submittedName>
</protein>
<evidence type="ECO:0000313" key="1">
    <source>
        <dbReference type="EMBL" id="MCI36600.1"/>
    </source>
</evidence>
<dbReference type="EMBL" id="LXQA010235485">
    <property type="protein sequence ID" value="MCI36600.1"/>
    <property type="molecule type" value="Genomic_DNA"/>
</dbReference>
<evidence type="ECO:0000313" key="2">
    <source>
        <dbReference type="Proteomes" id="UP000265520"/>
    </source>
</evidence>
<feature type="non-terminal residue" evidence="1">
    <location>
        <position position="1"/>
    </location>
</feature>
<accession>A0A392RLC2</accession>
<dbReference type="AlphaFoldDB" id="A0A392RLC2"/>
<dbReference type="Proteomes" id="UP000265520">
    <property type="component" value="Unassembled WGS sequence"/>
</dbReference>
<reference evidence="1 2" key="1">
    <citation type="journal article" date="2018" name="Front. Plant Sci.">
        <title>Red Clover (Trifolium pratense) and Zigzag Clover (T. medium) - A Picture of Genomic Similarities and Differences.</title>
        <authorList>
            <person name="Dluhosova J."/>
            <person name="Istvanek J."/>
            <person name="Nedelnik J."/>
            <person name="Repkova J."/>
        </authorList>
    </citation>
    <scope>NUCLEOTIDE SEQUENCE [LARGE SCALE GENOMIC DNA]</scope>
    <source>
        <strain evidence="2">cv. 10/8</strain>
        <tissue evidence="1">Leaf</tissue>
    </source>
</reference>